<keyword evidence="13" id="KW-1185">Reference proteome</keyword>
<dbReference type="PRINTS" id="PR00092">
    <property type="entry name" value="TYROSINASE"/>
</dbReference>
<organism evidence="12 13">
    <name type="scientific">Aspergillus wentii DTO 134E9</name>
    <dbReference type="NCBI Taxonomy" id="1073089"/>
    <lineage>
        <taxon>Eukaryota</taxon>
        <taxon>Fungi</taxon>
        <taxon>Dikarya</taxon>
        <taxon>Ascomycota</taxon>
        <taxon>Pezizomycotina</taxon>
        <taxon>Eurotiomycetes</taxon>
        <taxon>Eurotiomycetidae</taxon>
        <taxon>Eurotiales</taxon>
        <taxon>Aspergillaceae</taxon>
        <taxon>Aspergillus</taxon>
        <taxon>Aspergillus subgen. Cremei</taxon>
    </lineage>
</organism>
<dbReference type="PANTHER" id="PTHR11474:SF76">
    <property type="entry name" value="SHKT DOMAIN-CONTAINING PROTEIN"/>
    <property type="match status" value="1"/>
</dbReference>
<dbReference type="Pfam" id="PF00337">
    <property type="entry name" value="Gal-bind_lectin"/>
    <property type="match status" value="1"/>
</dbReference>
<dbReference type="GeneID" id="63755334"/>
<dbReference type="Gene3D" id="2.60.120.200">
    <property type="match status" value="1"/>
</dbReference>
<gene>
    <name evidence="12" type="ORF">ASPWEDRAFT_745239</name>
</gene>
<evidence type="ECO:0000256" key="8">
    <source>
        <dbReference type="ARBA" id="ARBA00023101"/>
    </source>
</evidence>
<dbReference type="InterPro" id="IPR050316">
    <property type="entry name" value="Tyrosinase/Hemocyanin"/>
</dbReference>
<dbReference type="InterPro" id="IPR002227">
    <property type="entry name" value="Tyrosinase_Cu-bd"/>
</dbReference>
<comment type="similarity">
    <text evidence="2">Belongs to the tyrosinase family.</text>
</comment>
<dbReference type="OrthoDB" id="1658288at2759"/>
<dbReference type="Proteomes" id="UP000184383">
    <property type="component" value="Unassembled WGS sequence"/>
</dbReference>
<evidence type="ECO:0000256" key="7">
    <source>
        <dbReference type="ARBA" id="ARBA00023033"/>
    </source>
</evidence>
<dbReference type="PROSITE" id="PS00497">
    <property type="entry name" value="TYROSINASE_1"/>
    <property type="match status" value="1"/>
</dbReference>
<dbReference type="Gene3D" id="2.60.310.20">
    <property type="match status" value="1"/>
</dbReference>
<evidence type="ECO:0000313" key="12">
    <source>
        <dbReference type="EMBL" id="OJJ31818.1"/>
    </source>
</evidence>
<evidence type="ECO:0000256" key="10">
    <source>
        <dbReference type="ARBA" id="ARBA00048881"/>
    </source>
</evidence>
<evidence type="ECO:0000256" key="5">
    <source>
        <dbReference type="ARBA" id="ARBA00023002"/>
    </source>
</evidence>
<dbReference type="Gene3D" id="1.10.1280.10">
    <property type="entry name" value="Di-copper center containing domain from catechol oxidase"/>
    <property type="match status" value="1"/>
</dbReference>
<sequence>MAPEAGTSSSYYLITGIPVKNEPKVGPYKKVGVRQNIDQWSSNPDNEIQVHLFVMALYRFQRIDPWDKLSYFQVAGIHGQPNVTWDETAADMKGESIKGKSYCTHNTILFPAWHRPYLALYEQRLYEIMRDEIIPGFPKDQQAEWREAADSWRFPFWDWSIANPNSSTGTVKVPQLSKYPTIMVPKSDLSGEERIENPLFQFKVPTNEPMSKKCIGTSRWPDDEDAGINKIRAPNGQNETIRADTEAWRHCVVNNSEVERALSAPVWNFDNAEDSAKFGKPAEAVYRLLTVPMEYTSFATTGETESKTTDQVETNLNIEFIHNDIHRWVGGDNYGHMAQIPVASFDPLFWLHHCNIDRIFALWQALNPDKWFTKGRVNQFDAQDIIGLPVGTEISPTTPLRPFRKDATGAYLNANDVRWTYDLGYTYPELQTWLAKYNVGNNFSQEAFIKDVRQQINSLYGESRDLLLGANGELPGTELVDGGIKSVDYAFSIRYRKYAFGGDPFWIKLYLSQDETPNTKTDPVIAEVFNFSQRPTVNGKDNCENCKKDQTNNPWATAYISVTPVLIKLLKQGKKLESLKKSDVMKYLLDSAYWRVIRHGKIAPSYDVKKVDPQIIGSTNDATNFDDPTKAPAYKNFKPEPSISGGADGALNPAHKQPVTQPPVPIPEILKGNLSIGQTLAFKNEVVADSVVLIDSSKVDLNKIKTDTVDNTQFYFSDADQNIVFLMSVRRAEGEIIFNTLLNNQWGKEERVSLNNRFRSAKPTILVHDQGDGYEIFIDWIHVTWFQKRAKDKKAKTITYSVNKGQNPVWSKDLTVKVYSSMRELFYH</sequence>
<feature type="domain" description="Galectin" evidence="11">
    <location>
        <begin position="666"/>
        <end position="815"/>
    </location>
</feature>
<dbReference type="PROSITE" id="PS51304">
    <property type="entry name" value="GALECTIN"/>
    <property type="match status" value="1"/>
</dbReference>
<name>A0A1L9RA92_ASPWE</name>
<dbReference type="InterPro" id="IPR008922">
    <property type="entry name" value="Di-copper_centre_dom_sf"/>
</dbReference>
<dbReference type="GO" id="GO:0030246">
    <property type="term" value="F:carbohydrate binding"/>
    <property type="evidence" value="ECO:0007669"/>
    <property type="project" value="InterPro"/>
</dbReference>
<dbReference type="PROSITE" id="PS00498">
    <property type="entry name" value="TYROSINASE_2"/>
    <property type="match status" value="1"/>
</dbReference>
<evidence type="ECO:0000256" key="3">
    <source>
        <dbReference type="ARBA" id="ARBA00011906"/>
    </source>
</evidence>
<comment type="catalytic activity">
    <reaction evidence="10">
        <text>L-tyrosine + O2 = L-dopaquinone + H2O</text>
        <dbReference type="Rhea" id="RHEA:18117"/>
        <dbReference type="ChEBI" id="CHEBI:15377"/>
        <dbReference type="ChEBI" id="CHEBI:15379"/>
        <dbReference type="ChEBI" id="CHEBI:57924"/>
        <dbReference type="ChEBI" id="CHEBI:58315"/>
        <dbReference type="EC" id="1.14.18.1"/>
    </reaction>
</comment>
<dbReference type="GO" id="GO:0042438">
    <property type="term" value="P:melanin biosynthetic process"/>
    <property type="evidence" value="ECO:0007669"/>
    <property type="project" value="UniProtKB-KW"/>
</dbReference>
<dbReference type="InterPro" id="IPR041640">
    <property type="entry name" value="Tyrosinase_C"/>
</dbReference>
<keyword evidence="4" id="KW-0479">Metal-binding</keyword>
<dbReference type="STRING" id="1073089.A0A1L9RA92"/>
<evidence type="ECO:0000256" key="2">
    <source>
        <dbReference type="ARBA" id="ARBA00009928"/>
    </source>
</evidence>
<accession>A0A1L9RA92</accession>
<dbReference type="SMART" id="SM00276">
    <property type="entry name" value="GLECT"/>
    <property type="match status" value="1"/>
</dbReference>
<evidence type="ECO:0000256" key="4">
    <source>
        <dbReference type="ARBA" id="ARBA00022723"/>
    </source>
</evidence>
<dbReference type="VEuPathDB" id="FungiDB:ASPWEDRAFT_745239"/>
<dbReference type="PANTHER" id="PTHR11474">
    <property type="entry name" value="TYROSINASE FAMILY MEMBER"/>
    <property type="match status" value="1"/>
</dbReference>
<dbReference type="GO" id="GO:0046872">
    <property type="term" value="F:metal ion binding"/>
    <property type="evidence" value="ECO:0007669"/>
    <property type="project" value="UniProtKB-KW"/>
</dbReference>
<dbReference type="EMBL" id="KV878215">
    <property type="protein sequence ID" value="OJJ31818.1"/>
    <property type="molecule type" value="Genomic_DNA"/>
</dbReference>
<evidence type="ECO:0000256" key="9">
    <source>
        <dbReference type="ARBA" id="ARBA00048233"/>
    </source>
</evidence>
<evidence type="ECO:0000256" key="1">
    <source>
        <dbReference type="ARBA" id="ARBA00001973"/>
    </source>
</evidence>
<dbReference type="InterPro" id="IPR013320">
    <property type="entry name" value="ConA-like_dom_sf"/>
</dbReference>
<evidence type="ECO:0000256" key="6">
    <source>
        <dbReference type="ARBA" id="ARBA00023008"/>
    </source>
</evidence>
<comment type="cofactor">
    <cofactor evidence="1">
        <name>Cu(2+)</name>
        <dbReference type="ChEBI" id="CHEBI:29036"/>
    </cofactor>
</comment>
<evidence type="ECO:0000259" key="11">
    <source>
        <dbReference type="PROSITE" id="PS51304"/>
    </source>
</evidence>
<protein>
    <recommendedName>
        <fullName evidence="3">tyrosinase</fullName>
        <ecNumber evidence="3">1.14.18.1</ecNumber>
    </recommendedName>
</protein>
<proteinExistence type="inferred from homology"/>
<dbReference type="RefSeq" id="XP_040685495.1">
    <property type="nucleotide sequence ID" value="XM_040839486.1"/>
</dbReference>
<keyword evidence="8" id="KW-0470">Melanin biosynthesis</keyword>
<dbReference type="SUPFAM" id="SSF49899">
    <property type="entry name" value="Concanavalin A-like lectins/glucanases"/>
    <property type="match status" value="1"/>
</dbReference>
<keyword evidence="7" id="KW-0503">Monooxygenase</keyword>
<keyword evidence="6" id="KW-0186">Copper</keyword>
<dbReference type="Pfam" id="PF00264">
    <property type="entry name" value="Tyrosinase"/>
    <property type="match status" value="1"/>
</dbReference>
<reference evidence="13" key="1">
    <citation type="journal article" date="2017" name="Genome Biol.">
        <title>Comparative genomics reveals high biological diversity and specific adaptations in the industrially and medically important fungal genus Aspergillus.</title>
        <authorList>
            <person name="de Vries R.P."/>
            <person name="Riley R."/>
            <person name="Wiebenga A."/>
            <person name="Aguilar-Osorio G."/>
            <person name="Amillis S."/>
            <person name="Uchima C.A."/>
            <person name="Anderluh G."/>
            <person name="Asadollahi M."/>
            <person name="Askin M."/>
            <person name="Barry K."/>
            <person name="Battaglia E."/>
            <person name="Bayram O."/>
            <person name="Benocci T."/>
            <person name="Braus-Stromeyer S.A."/>
            <person name="Caldana C."/>
            <person name="Canovas D."/>
            <person name="Cerqueira G.C."/>
            <person name="Chen F."/>
            <person name="Chen W."/>
            <person name="Choi C."/>
            <person name="Clum A."/>
            <person name="Dos Santos R.A."/>
            <person name="Damasio A.R."/>
            <person name="Diallinas G."/>
            <person name="Emri T."/>
            <person name="Fekete E."/>
            <person name="Flipphi M."/>
            <person name="Freyberg S."/>
            <person name="Gallo A."/>
            <person name="Gournas C."/>
            <person name="Habgood R."/>
            <person name="Hainaut M."/>
            <person name="Harispe M.L."/>
            <person name="Henrissat B."/>
            <person name="Hilden K.S."/>
            <person name="Hope R."/>
            <person name="Hossain A."/>
            <person name="Karabika E."/>
            <person name="Karaffa L."/>
            <person name="Karanyi Z."/>
            <person name="Krasevec N."/>
            <person name="Kuo A."/>
            <person name="Kusch H."/>
            <person name="LaButti K."/>
            <person name="Lagendijk E.L."/>
            <person name="Lapidus A."/>
            <person name="Levasseur A."/>
            <person name="Lindquist E."/>
            <person name="Lipzen A."/>
            <person name="Logrieco A.F."/>
            <person name="MacCabe A."/>
            <person name="Maekelae M.R."/>
            <person name="Malavazi I."/>
            <person name="Melin P."/>
            <person name="Meyer V."/>
            <person name="Mielnichuk N."/>
            <person name="Miskei M."/>
            <person name="Molnar A.P."/>
            <person name="Mule G."/>
            <person name="Ngan C.Y."/>
            <person name="Orejas M."/>
            <person name="Orosz E."/>
            <person name="Ouedraogo J.P."/>
            <person name="Overkamp K.M."/>
            <person name="Park H.-S."/>
            <person name="Perrone G."/>
            <person name="Piumi F."/>
            <person name="Punt P.J."/>
            <person name="Ram A.F."/>
            <person name="Ramon A."/>
            <person name="Rauscher S."/>
            <person name="Record E."/>
            <person name="Riano-Pachon D.M."/>
            <person name="Robert V."/>
            <person name="Roehrig J."/>
            <person name="Ruller R."/>
            <person name="Salamov A."/>
            <person name="Salih N.S."/>
            <person name="Samson R.A."/>
            <person name="Sandor E."/>
            <person name="Sanguinetti M."/>
            <person name="Schuetze T."/>
            <person name="Sepcic K."/>
            <person name="Shelest E."/>
            <person name="Sherlock G."/>
            <person name="Sophianopoulou V."/>
            <person name="Squina F.M."/>
            <person name="Sun H."/>
            <person name="Susca A."/>
            <person name="Todd R.B."/>
            <person name="Tsang A."/>
            <person name="Unkles S.E."/>
            <person name="van de Wiele N."/>
            <person name="van Rossen-Uffink D."/>
            <person name="Oliveira J.V."/>
            <person name="Vesth T.C."/>
            <person name="Visser J."/>
            <person name="Yu J.-H."/>
            <person name="Zhou M."/>
            <person name="Andersen M.R."/>
            <person name="Archer D.B."/>
            <person name="Baker S.E."/>
            <person name="Benoit I."/>
            <person name="Brakhage A.A."/>
            <person name="Braus G.H."/>
            <person name="Fischer R."/>
            <person name="Frisvad J.C."/>
            <person name="Goldman G.H."/>
            <person name="Houbraken J."/>
            <person name="Oakley B."/>
            <person name="Pocsi I."/>
            <person name="Scazzocchio C."/>
            <person name="Seiboth B."/>
            <person name="vanKuyk P.A."/>
            <person name="Wortman J."/>
            <person name="Dyer P.S."/>
            <person name="Grigoriev I.V."/>
        </authorList>
    </citation>
    <scope>NUCLEOTIDE SEQUENCE [LARGE SCALE GENOMIC DNA]</scope>
    <source>
        <strain evidence="13">DTO 134E9</strain>
    </source>
</reference>
<dbReference type="AlphaFoldDB" id="A0A1L9RA92"/>
<keyword evidence="5" id="KW-0560">Oxidoreductase</keyword>
<dbReference type="SUPFAM" id="SSF48056">
    <property type="entry name" value="Di-copper centre-containing domain"/>
    <property type="match status" value="1"/>
</dbReference>
<dbReference type="InterPro" id="IPR001079">
    <property type="entry name" value="Galectin_CRD"/>
</dbReference>
<comment type="catalytic activity">
    <reaction evidence="9">
        <text>2 L-dopa + O2 = 2 L-dopaquinone + 2 H2O</text>
        <dbReference type="Rhea" id="RHEA:34287"/>
        <dbReference type="ChEBI" id="CHEBI:15377"/>
        <dbReference type="ChEBI" id="CHEBI:15379"/>
        <dbReference type="ChEBI" id="CHEBI:57504"/>
        <dbReference type="ChEBI" id="CHEBI:57924"/>
        <dbReference type="EC" id="1.14.18.1"/>
    </reaction>
</comment>
<dbReference type="GO" id="GO:0004503">
    <property type="term" value="F:tyrosinase activity"/>
    <property type="evidence" value="ECO:0007669"/>
    <property type="project" value="UniProtKB-EC"/>
</dbReference>
<dbReference type="EC" id="1.14.18.1" evidence="3"/>
<evidence type="ECO:0000313" key="13">
    <source>
        <dbReference type="Proteomes" id="UP000184383"/>
    </source>
</evidence>
<dbReference type="Pfam" id="PF18132">
    <property type="entry name" value="Tyrosinase_C"/>
    <property type="match status" value="1"/>
</dbReference>